<dbReference type="InterPro" id="IPR003695">
    <property type="entry name" value="Ppx_GppA_N"/>
</dbReference>
<evidence type="ECO:0000313" key="4">
    <source>
        <dbReference type="Proteomes" id="UP000584642"/>
    </source>
</evidence>
<dbReference type="RefSeq" id="WP_180280128.1">
    <property type="nucleotide sequence ID" value="NZ_JABFDB010000001.1"/>
</dbReference>
<dbReference type="Gene3D" id="3.30.420.40">
    <property type="match status" value="1"/>
</dbReference>
<dbReference type="SUPFAM" id="SSF109604">
    <property type="entry name" value="HD-domain/PDEase-like"/>
    <property type="match status" value="1"/>
</dbReference>
<organism evidence="3 4">
    <name type="scientific">Azospirillum oleiclasticum</name>
    <dbReference type="NCBI Taxonomy" id="2735135"/>
    <lineage>
        <taxon>Bacteria</taxon>
        <taxon>Pseudomonadati</taxon>
        <taxon>Pseudomonadota</taxon>
        <taxon>Alphaproteobacteria</taxon>
        <taxon>Rhodospirillales</taxon>
        <taxon>Azospirillaceae</taxon>
        <taxon>Azospirillum</taxon>
    </lineage>
</organism>
<dbReference type="InterPro" id="IPR050273">
    <property type="entry name" value="GppA/Ppx_hydrolase"/>
</dbReference>
<reference evidence="3 4" key="1">
    <citation type="submission" date="2020-05" db="EMBL/GenBank/DDBJ databases">
        <title>Azospirillum oleiclasticum sp. nov, a nitrogen-fixing and heavy crude oil-emulsifying bacterium isolated from the crude oil of Yumen Oilfield.</title>
        <authorList>
            <person name="Wu D."/>
            <person name="Cai M."/>
            <person name="Zhang X."/>
        </authorList>
    </citation>
    <scope>NUCLEOTIDE SEQUENCE [LARGE SCALE GENOMIC DNA]</scope>
    <source>
        <strain evidence="3 4">ROY-1-1-2</strain>
    </source>
</reference>
<comment type="caution">
    <text evidence="3">The sequence shown here is derived from an EMBL/GenBank/DDBJ whole genome shotgun (WGS) entry which is preliminary data.</text>
</comment>
<dbReference type="Pfam" id="PF21697">
    <property type="entry name" value="Ppx_C"/>
    <property type="match status" value="1"/>
</dbReference>
<dbReference type="InterPro" id="IPR043129">
    <property type="entry name" value="ATPase_NBD"/>
</dbReference>
<feature type="domain" description="Ppx/GppA phosphatase N-terminal" evidence="1">
    <location>
        <begin position="32"/>
        <end position="309"/>
    </location>
</feature>
<dbReference type="PANTHER" id="PTHR30005">
    <property type="entry name" value="EXOPOLYPHOSPHATASE"/>
    <property type="match status" value="1"/>
</dbReference>
<dbReference type="Pfam" id="PF02541">
    <property type="entry name" value="Ppx-GppA"/>
    <property type="match status" value="1"/>
</dbReference>
<dbReference type="EMBL" id="JABFDB010000001">
    <property type="protein sequence ID" value="NYZ18379.1"/>
    <property type="molecule type" value="Genomic_DNA"/>
</dbReference>
<evidence type="ECO:0000259" key="1">
    <source>
        <dbReference type="Pfam" id="PF02541"/>
    </source>
</evidence>
<gene>
    <name evidence="3" type="ORF">HND93_01540</name>
</gene>
<sequence>MPLAQQRAVVGESPSERIAVIDIGSNSIRLVVYDGVKRAPLPVFNEKVLCGLGRGVARTGQLHPDGKRQAVENLTRFRQLADGMRVGRIDVLATAAVREAADGPAFIDEVERTAGLTIRIVAGEDEARLAALGVLSGTPEAVGLVGDMGGGSLELVQVDAGGMRNHVTLPLGPLRLMEQGTTRHNALVRYVDQHLEERGWLTQVRGQSFYPVGGSWRALAKLHMEHVNHPVHIIHHYTMAAVDARDFAAFLATQSKSSLEKMPGGSRRRSDTLPYAALVFERLLRAAGPARVVFSAYGLREGHMFSLLPPEEQRRDPLIAACTDLAERMGRSGGTEALFSWTGGLFAGEDEAMRRLREASCHLSDIAWAEHPDYRAELAYLRVLRFPFPGVDHGERAFLALVGHARYAGSLDSPGLLPARGMVSEGMVAKALVLGLALRLGHTLTGGAASLLSRTTLKPAGDDLLLTLPEDGSVMAGEVVERRVNALAAALNRRGRIVGPGR</sequence>
<dbReference type="Gene3D" id="1.10.3210.10">
    <property type="entry name" value="Hypothetical protein af1432"/>
    <property type="match status" value="1"/>
</dbReference>
<evidence type="ECO:0000313" key="3">
    <source>
        <dbReference type="EMBL" id="NYZ18379.1"/>
    </source>
</evidence>
<dbReference type="CDD" id="cd24052">
    <property type="entry name" value="ASKHA_NBD_HpPPX-GppA-like"/>
    <property type="match status" value="1"/>
</dbReference>
<accession>A0ABX2T608</accession>
<name>A0ABX2T608_9PROT</name>
<dbReference type="Gene3D" id="3.30.420.150">
    <property type="entry name" value="Exopolyphosphatase. Domain 2"/>
    <property type="match status" value="1"/>
</dbReference>
<proteinExistence type="predicted"/>
<dbReference type="PANTHER" id="PTHR30005:SF0">
    <property type="entry name" value="RETROGRADE REGULATION PROTEIN 2"/>
    <property type="match status" value="1"/>
</dbReference>
<protein>
    <submittedName>
        <fullName evidence="3">Ppx/GppA family phosphatase</fullName>
    </submittedName>
</protein>
<evidence type="ECO:0000259" key="2">
    <source>
        <dbReference type="Pfam" id="PF21697"/>
    </source>
</evidence>
<feature type="domain" description="Exopolyphosphatase C-terminal" evidence="2">
    <location>
        <begin position="318"/>
        <end position="494"/>
    </location>
</feature>
<dbReference type="Proteomes" id="UP000584642">
    <property type="component" value="Unassembled WGS sequence"/>
</dbReference>
<keyword evidence="4" id="KW-1185">Reference proteome</keyword>
<dbReference type="SUPFAM" id="SSF53067">
    <property type="entry name" value="Actin-like ATPase domain"/>
    <property type="match status" value="2"/>
</dbReference>
<dbReference type="InterPro" id="IPR048951">
    <property type="entry name" value="Ppx_C"/>
</dbReference>